<name>A0A8J6LHP3_9FIRM</name>
<keyword evidence="5 7" id="KW-1133">Transmembrane helix</keyword>
<reference evidence="9" key="1">
    <citation type="submission" date="2020-06" db="EMBL/GenBank/DDBJ databases">
        <title>Novel chitinolytic bacterium.</title>
        <authorList>
            <person name="Ungkulpasvich U."/>
            <person name="Kosugi A."/>
            <person name="Uke A."/>
        </authorList>
    </citation>
    <scope>NUCLEOTIDE SEQUENCE</scope>
    <source>
        <strain evidence="9">UUS1-1</strain>
    </source>
</reference>
<evidence type="ECO:0000256" key="6">
    <source>
        <dbReference type="ARBA" id="ARBA00023136"/>
    </source>
</evidence>
<comment type="caution">
    <text evidence="9">The sequence shown here is derived from an EMBL/GenBank/DDBJ whole genome shotgun (WGS) entry which is preliminary data.</text>
</comment>
<accession>A0A8J6LHP3</accession>
<dbReference type="CDD" id="cd06261">
    <property type="entry name" value="TM_PBP2"/>
    <property type="match status" value="1"/>
</dbReference>
<proteinExistence type="inferred from homology"/>
<evidence type="ECO:0000313" key="10">
    <source>
        <dbReference type="Proteomes" id="UP000657177"/>
    </source>
</evidence>
<dbReference type="InterPro" id="IPR000515">
    <property type="entry name" value="MetI-like"/>
</dbReference>
<dbReference type="Pfam" id="PF00528">
    <property type="entry name" value="BPD_transp_1"/>
    <property type="match status" value="1"/>
</dbReference>
<evidence type="ECO:0000256" key="7">
    <source>
        <dbReference type="RuleBase" id="RU363032"/>
    </source>
</evidence>
<dbReference type="GO" id="GO:0005886">
    <property type="term" value="C:plasma membrane"/>
    <property type="evidence" value="ECO:0007669"/>
    <property type="project" value="UniProtKB-SubCell"/>
</dbReference>
<dbReference type="PANTHER" id="PTHR32243">
    <property type="entry name" value="MALTOSE TRANSPORT SYSTEM PERMEASE-RELATED"/>
    <property type="match status" value="1"/>
</dbReference>
<dbReference type="AlphaFoldDB" id="A0A8J6LHP3"/>
<dbReference type="InterPro" id="IPR050901">
    <property type="entry name" value="BP-dep_ABC_trans_perm"/>
</dbReference>
<comment type="similarity">
    <text evidence="7">Belongs to the binding-protein-dependent transport system permease family.</text>
</comment>
<feature type="transmembrane region" description="Helical" evidence="7">
    <location>
        <begin position="224"/>
        <end position="245"/>
    </location>
</feature>
<dbReference type="PROSITE" id="PS50928">
    <property type="entry name" value="ABC_TM1"/>
    <property type="match status" value="1"/>
</dbReference>
<evidence type="ECO:0000256" key="3">
    <source>
        <dbReference type="ARBA" id="ARBA00022475"/>
    </source>
</evidence>
<evidence type="ECO:0000256" key="4">
    <source>
        <dbReference type="ARBA" id="ARBA00022692"/>
    </source>
</evidence>
<dbReference type="InterPro" id="IPR035906">
    <property type="entry name" value="MetI-like_sf"/>
</dbReference>
<keyword evidence="10" id="KW-1185">Reference proteome</keyword>
<feature type="domain" description="ABC transmembrane type-1" evidence="8">
    <location>
        <begin position="49"/>
        <end position="245"/>
    </location>
</feature>
<sequence>MVSGSFKTTLEIQAADVMRPGLEPRWIPRTFTLENYANVNKTVRMLDYFRNSLIISFGSMFFSILISVSAAYALSRYRFRGKQVFTLGVAATQMFPGISFLIPYFILFTLVNRYLGLQLRNTYPGMILTYTTFALPFSILMLRNFLDTVPREIDEQAQIDGCSKTGALFRVIIPLSTPGIVAVGIYSFIMAWNEVLFASILTGRETKTVAVGILEYITQQQARWAGMMAACILVSLPVLILFTLMQRQIVEGLVSGATKG</sequence>
<keyword evidence="3" id="KW-1003">Cell membrane</keyword>
<dbReference type="EMBL" id="JAAKDE010000004">
    <property type="protein sequence ID" value="MBA2132440.1"/>
    <property type="molecule type" value="Genomic_DNA"/>
</dbReference>
<evidence type="ECO:0000259" key="8">
    <source>
        <dbReference type="PROSITE" id="PS50928"/>
    </source>
</evidence>
<feature type="transmembrane region" description="Helical" evidence="7">
    <location>
        <begin position="84"/>
        <end position="107"/>
    </location>
</feature>
<evidence type="ECO:0000256" key="1">
    <source>
        <dbReference type="ARBA" id="ARBA00004651"/>
    </source>
</evidence>
<keyword evidence="2 7" id="KW-0813">Transport</keyword>
<feature type="transmembrane region" description="Helical" evidence="7">
    <location>
        <begin position="127"/>
        <end position="146"/>
    </location>
</feature>
<evidence type="ECO:0000256" key="5">
    <source>
        <dbReference type="ARBA" id="ARBA00022989"/>
    </source>
</evidence>
<feature type="transmembrane region" description="Helical" evidence="7">
    <location>
        <begin position="167"/>
        <end position="189"/>
    </location>
</feature>
<dbReference type="SUPFAM" id="SSF161098">
    <property type="entry name" value="MetI-like"/>
    <property type="match status" value="1"/>
</dbReference>
<keyword evidence="4 7" id="KW-0812">Transmembrane</keyword>
<comment type="subcellular location">
    <subcellularLocation>
        <location evidence="1 7">Cell membrane</location>
        <topology evidence="1 7">Multi-pass membrane protein</topology>
    </subcellularLocation>
</comment>
<evidence type="ECO:0000313" key="9">
    <source>
        <dbReference type="EMBL" id="MBA2132440.1"/>
    </source>
</evidence>
<dbReference type="Proteomes" id="UP000657177">
    <property type="component" value="Unassembled WGS sequence"/>
</dbReference>
<evidence type="ECO:0000256" key="2">
    <source>
        <dbReference type="ARBA" id="ARBA00022448"/>
    </source>
</evidence>
<dbReference type="PANTHER" id="PTHR32243:SF18">
    <property type="entry name" value="INNER MEMBRANE ABC TRANSPORTER PERMEASE PROTEIN YCJP"/>
    <property type="match status" value="1"/>
</dbReference>
<gene>
    <name evidence="9" type="ORF">G5B42_02625</name>
</gene>
<feature type="transmembrane region" description="Helical" evidence="7">
    <location>
        <begin position="53"/>
        <end position="72"/>
    </location>
</feature>
<organism evidence="9 10">
    <name type="scientific">Capillibacterium thermochitinicola</name>
    <dbReference type="NCBI Taxonomy" id="2699427"/>
    <lineage>
        <taxon>Bacteria</taxon>
        <taxon>Bacillati</taxon>
        <taxon>Bacillota</taxon>
        <taxon>Capillibacterium</taxon>
    </lineage>
</organism>
<protein>
    <submittedName>
        <fullName evidence="9">Carbohydrate ABC transporter permease</fullName>
    </submittedName>
</protein>
<dbReference type="GO" id="GO:0055085">
    <property type="term" value="P:transmembrane transport"/>
    <property type="evidence" value="ECO:0007669"/>
    <property type="project" value="InterPro"/>
</dbReference>
<keyword evidence="6 7" id="KW-0472">Membrane</keyword>
<dbReference type="Gene3D" id="1.10.3720.10">
    <property type="entry name" value="MetI-like"/>
    <property type="match status" value="1"/>
</dbReference>